<feature type="compositionally biased region" description="Polar residues" evidence="1">
    <location>
        <begin position="40"/>
        <end position="54"/>
    </location>
</feature>
<evidence type="ECO:0000256" key="1">
    <source>
        <dbReference type="SAM" id="MobiDB-lite"/>
    </source>
</evidence>
<dbReference type="EMBL" id="BGPR01000053">
    <property type="protein sequence ID" value="GBL87402.1"/>
    <property type="molecule type" value="Genomic_DNA"/>
</dbReference>
<evidence type="ECO:0000313" key="3">
    <source>
        <dbReference type="Proteomes" id="UP000499080"/>
    </source>
</evidence>
<sequence length="96" mass="10749">MYLSDCRCNSSSADFRVLVAITSHSPIPPVEGTHYHRQRASPSHYCTHQGSETPLTYPVASHPRTRGAPQWDSKIVYIQGDSKVLSKRVIEPNIET</sequence>
<evidence type="ECO:0000313" key="2">
    <source>
        <dbReference type="EMBL" id="GBL87402.1"/>
    </source>
</evidence>
<keyword evidence="3" id="KW-1185">Reference proteome</keyword>
<gene>
    <name evidence="2" type="ORF">AVEN_118346_1</name>
</gene>
<reference evidence="2 3" key="1">
    <citation type="journal article" date="2019" name="Sci. Rep.">
        <title>Orb-weaving spider Araneus ventricosus genome elucidates the spidroin gene catalogue.</title>
        <authorList>
            <person name="Kono N."/>
            <person name="Nakamura H."/>
            <person name="Ohtoshi R."/>
            <person name="Moran D.A.P."/>
            <person name="Shinohara A."/>
            <person name="Yoshida Y."/>
            <person name="Fujiwara M."/>
            <person name="Mori M."/>
            <person name="Tomita M."/>
            <person name="Arakawa K."/>
        </authorList>
    </citation>
    <scope>NUCLEOTIDE SEQUENCE [LARGE SCALE GENOMIC DNA]</scope>
</reference>
<dbReference type="Proteomes" id="UP000499080">
    <property type="component" value="Unassembled WGS sequence"/>
</dbReference>
<comment type="caution">
    <text evidence="2">The sequence shown here is derived from an EMBL/GenBank/DDBJ whole genome shotgun (WGS) entry which is preliminary data.</text>
</comment>
<feature type="region of interest" description="Disordered" evidence="1">
    <location>
        <begin position="28"/>
        <end position="67"/>
    </location>
</feature>
<protein>
    <submittedName>
        <fullName evidence="2">Uncharacterized protein</fullName>
    </submittedName>
</protein>
<name>A0A4Y2B4Z2_ARAVE</name>
<dbReference type="AlphaFoldDB" id="A0A4Y2B4Z2"/>
<accession>A0A4Y2B4Z2</accession>
<organism evidence="2 3">
    <name type="scientific">Araneus ventricosus</name>
    <name type="common">Orbweaver spider</name>
    <name type="synonym">Epeira ventricosa</name>
    <dbReference type="NCBI Taxonomy" id="182803"/>
    <lineage>
        <taxon>Eukaryota</taxon>
        <taxon>Metazoa</taxon>
        <taxon>Ecdysozoa</taxon>
        <taxon>Arthropoda</taxon>
        <taxon>Chelicerata</taxon>
        <taxon>Arachnida</taxon>
        <taxon>Araneae</taxon>
        <taxon>Araneomorphae</taxon>
        <taxon>Entelegynae</taxon>
        <taxon>Araneoidea</taxon>
        <taxon>Araneidae</taxon>
        <taxon>Araneus</taxon>
    </lineage>
</organism>
<proteinExistence type="predicted"/>